<reference evidence="1" key="2">
    <citation type="journal article" date="2014" name="Mol. Biochem. Parasitol.">
        <title>Capturing the variant surface glycoprotein repertoire (the VSGnome) of Trypanosoma brucei Lister 427.</title>
        <authorList>
            <person name="Cross G.A."/>
            <person name="Kim H.S."/>
            <person name="Wickstead B."/>
        </authorList>
    </citation>
    <scope>NUCLEOTIDE SEQUENCE</scope>
    <source>
        <strain evidence="1">Lister 427</strain>
    </source>
</reference>
<dbReference type="AlphaFoldDB" id="M4SV20"/>
<name>M4SV20_9TRYP</name>
<dbReference type="EMBL" id="KC611725">
    <property type="protein sequence ID" value="AGH59156.1"/>
    <property type="molecule type" value="Genomic_DNA"/>
</dbReference>
<dbReference type="VEuPathDB" id="TriTrypDB:Tb427_000471300"/>
<protein>
    <submittedName>
        <fullName evidence="1">Variant surface glycoprotein 3112</fullName>
    </submittedName>
</protein>
<accession>M4SV20</accession>
<organism evidence="1">
    <name type="scientific">Trypanosoma brucei</name>
    <dbReference type="NCBI Taxonomy" id="5691"/>
    <lineage>
        <taxon>Eukaryota</taxon>
        <taxon>Discoba</taxon>
        <taxon>Euglenozoa</taxon>
        <taxon>Kinetoplastea</taxon>
        <taxon>Metakinetoplastina</taxon>
        <taxon>Trypanosomatida</taxon>
        <taxon>Trypanosomatidae</taxon>
        <taxon>Trypanosoma</taxon>
    </lineage>
</organism>
<sequence>LKKTQTRQRTMRYTPAVILLMSSNVWFSPAHVTADSDYGTAGDAVNSVSNEAAYFKASSKAAAESLQQRIRDIEGRRQQAIFWHLAAVDAPTGKYQRKLRALAIFADKTAQDAEQTLVTAATAVSDYTTIANTWTGALVTAEHASKLEHKSTGKGTDGGSGASATVKLAVHKSSDVCTETELKDAQGKPVPVTLTGMKKLKISTAAAHNLEGHSHTLTLKGCNGDEDPNSGCNQNNVFGAAVATNDVIMLHNSANSKSSIISASAPNDRPYTIGAGTDIGATTEASQTCRSGHTYSKAFIPSKTDIAKCVVQSYSGTATIYPAALPNNRKDLANSKYFREIVNNLLAVSDNRYYMDKSNELVKLQHFVKTAYGEQANAFKSKYKTSVGKEIITHRTISNPKKGSITNLASTPEATLALSFS</sequence>
<feature type="non-terminal residue" evidence="1">
    <location>
        <position position="1"/>
    </location>
</feature>
<proteinExistence type="predicted"/>
<reference evidence="1" key="1">
    <citation type="submission" date="2013-02" db="EMBL/GenBank/DDBJ databases">
        <authorList>
            <person name="Cross G.A.M."/>
            <person name="Kim H.-S."/>
            <person name="Wickstead B."/>
        </authorList>
    </citation>
    <scope>NUCLEOTIDE SEQUENCE</scope>
    <source>
        <strain evidence="1">Lister 427</strain>
    </source>
</reference>
<evidence type="ECO:0000313" key="1">
    <source>
        <dbReference type="EMBL" id="AGH59156.1"/>
    </source>
</evidence>
<dbReference type="VEuPathDB" id="TriTrypDB:Tb10.v4.0054"/>
<dbReference type="SUPFAM" id="SSF58087">
    <property type="entry name" value="Variant surface glycoprotein (N-terminal domain)"/>
    <property type="match status" value="1"/>
</dbReference>